<reference evidence="6" key="2">
    <citation type="submission" date="2025-08" db="UniProtKB">
        <authorList>
            <consortium name="RefSeq"/>
        </authorList>
    </citation>
    <scope>IDENTIFICATION</scope>
    <source>
        <tissue evidence="6">Leaf</tissue>
    </source>
</reference>
<sequence>MMISSYLRVILLLLCATDLYASTSITRTRTRTITKSSRSRSRSRTVSLHHVFQTSRSKCLGCHHDSLQFLFRQNLVRAQRLEAPLIWDRRLEHYAQNWANQRKGDCALRHSFQNGEFTLGENVFQGYGKDWSPADAVVAWASEKRYYNYGSNTCDPGKVCGHYTQMVWKNTRRVGCARVKCDSGAIFMTCNYDPPGNYVGQKPY</sequence>
<dbReference type="PROSITE" id="PS01009">
    <property type="entry name" value="CRISP_1"/>
    <property type="match status" value="1"/>
</dbReference>
<name>A0A6J0MJZ1_RAPSA</name>
<dbReference type="PROSITE" id="PS01010">
    <property type="entry name" value="CRISP_2"/>
    <property type="match status" value="1"/>
</dbReference>
<keyword evidence="3" id="KW-0732">Signal</keyword>
<comment type="function">
    <text evidence="1">Probably involved in the defense reaction of plants against pathogens.</text>
</comment>
<dbReference type="SUPFAM" id="SSF55797">
    <property type="entry name" value="PR-1-like"/>
    <property type="match status" value="1"/>
</dbReference>
<dbReference type="GO" id="GO:0005576">
    <property type="term" value="C:extracellular region"/>
    <property type="evidence" value="ECO:0007669"/>
    <property type="project" value="InterPro"/>
</dbReference>
<dbReference type="Gene3D" id="3.40.33.10">
    <property type="entry name" value="CAP"/>
    <property type="match status" value="1"/>
</dbReference>
<evidence type="ECO:0000259" key="4">
    <source>
        <dbReference type="SMART" id="SM00198"/>
    </source>
</evidence>
<dbReference type="RefSeq" id="XP_018472454.1">
    <property type="nucleotide sequence ID" value="XM_018616952.2"/>
</dbReference>
<evidence type="ECO:0000256" key="2">
    <source>
        <dbReference type="ARBA" id="ARBA00023265"/>
    </source>
</evidence>
<keyword evidence="5" id="KW-1185">Reference proteome</keyword>
<reference evidence="5" key="1">
    <citation type="journal article" date="2019" name="Database">
        <title>The radish genome database (RadishGD): an integrated information resource for radish genomics.</title>
        <authorList>
            <person name="Yu H.J."/>
            <person name="Baek S."/>
            <person name="Lee Y.J."/>
            <person name="Cho A."/>
            <person name="Mun J.H."/>
        </authorList>
    </citation>
    <scope>NUCLEOTIDE SEQUENCE [LARGE SCALE GENOMIC DNA]</scope>
    <source>
        <strain evidence="5">cv. WK10039</strain>
    </source>
</reference>
<organism evidence="5 6">
    <name type="scientific">Raphanus sativus</name>
    <name type="common">Radish</name>
    <name type="synonym">Raphanus raphanistrum var. sativus</name>
    <dbReference type="NCBI Taxonomy" id="3726"/>
    <lineage>
        <taxon>Eukaryota</taxon>
        <taxon>Viridiplantae</taxon>
        <taxon>Streptophyta</taxon>
        <taxon>Embryophyta</taxon>
        <taxon>Tracheophyta</taxon>
        <taxon>Spermatophyta</taxon>
        <taxon>Magnoliopsida</taxon>
        <taxon>eudicotyledons</taxon>
        <taxon>Gunneridae</taxon>
        <taxon>Pentapetalae</taxon>
        <taxon>rosids</taxon>
        <taxon>malvids</taxon>
        <taxon>Brassicales</taxon>
        <taxon>Brassicaceae</taxon>
        <taxon>Brassiceae</taxon>
        <taxon>Raphanus</taxon>
    </lineage>
</organism>
<dbReference type="InterPro" id="IPR014044">
    <property type="entry name" value="CAP_dom"/>
</dbReference>
<dbReference type="FunFam" id="3.40.33.10:FF:000004">
    <property type="entry name" value="CAP, cysteine-rich secretory protein, antigen 5"/>
    <property type="match status" value="1"/>
</dbReference>
<dbReference type="PRINTS" id="PR00838">
    <property type="entry name" value="V5ALLERGEN"/>
</dbReference>
<evidence type="ECO:0000256" key="1">
    <source>
        <dbReference type="ARBA" id="ARBA00003143"/>
    </source>
</evidence>
<accession>A0A6J0MJZ1</accession>
<feature type="signal peptide" evidence="3">
    <location>
        <begin position="1"/>
        <end position="21"/>
    </location>
</feature>
<feature type="domain" description="SCP" evidence="4">
    <location>
        <begin position="64"/>
        <end position="200"/>
    </location>
</feature>
<feature type="chain" id="PRO_5027084146" evidence="3">
    <location>
        <begin position="22"/>
        <end position="204"/>
    </location>
</feature>
<dbReference type="CDD" id="cd05381">
    <property type="entry name" value="CAP_PR-1"/>
    <property type="match status" value="1"/>
</dbReference>
<dbReference type="AlphaFoldDB" id="A0A6J0MJZ1"/>
<keyword evidence="2" id="KW-0611">Plant defense</keyword>
<dbReference type="InterPro" id="IPR002413">
    <property type="entry name" value="V5_allergen-like"/>
</dbReference>
<gene>
    <name evidence="6" type="primary">LOC108843698</name>
</gene>
<dbReference type="PANTHER" id="PTHR10334">
    <property type="entry name" value="CYSTEINE-RICH SECRETORY PROTEIN-RELATED"/>
    <property type="match status" value="1"/>
</dbReference>
<evidence type="ECO:0000313" key="6">
    <source>
        <dbReference type="RefSeq" id="XP_018472454.1"/>
    </source>
</evidence>
<proteinExistence type="predicted"/>
<dbReference type="Proteomes" id="UP000504610">
    <property type="component" value="Chromosome 2"/>
</dbReference>
<dbReference type="InterPro" id="IPR018244">
    <property type="entry name" value="Allrgn_V5/Tpx1_CS"/>
</dbReference>
<evidence type="ECO:0000313" key="5">
    <source>
        <dbReference type="Proteomes" id="UP000504610"/>
    </source>
</evidence>
<dbReference type="SMART" id="SM00198">
    <property type="entry name" value="SCP"/>
    <property type="match status" value="1"/>
</dbReference>
<dbReference type="InterPro" id="IPR001283">
    <property type="entry name" value="CRISP-related"/>
</dbReference>
<dbReference type="InterPro" id="IPR035940">
    <property type="entry name" value="CAP_sf"/>
</dbReference>
<evidence type="ECO:0000256" key="3">
    <source>
        <dbReference type="SAM" id="SignalP"/>
    </source>
</evidence>
<dbReference type="GeneID" id="108843698"/>
<keyword evidence="2" id="KW-0568">Pathogenesis-related protein</keyword>
<dbReference type="Pfam" id="PF00188">
    <property type="entry name" value="CAP"/>
    <property type="match status" value="1"/>
</dbReference>
<dbReference type="PRINTS" id="PR00837">
    <property type="entry name" value="V5TPXLIKE"/>
</dbReference>
<dbReference type="OrthoDB" id="337038at2759"/>
<protein>
    <submittedName>
        <fullName evidence="6">Pathogenesis-related protein PR-1</fullName>
    </submittedName>
</protein>
<dbReference type="KEGG" id="rsz:108843698"/>